<dbReference type="GO" id="GO:0090071">
    <property type="term" value="P:negative regulation of ribosome biogenesis"/>
    <property type="evidence" value="ECO:0007669"/>
    <property type="project" value="UniProtKB-UniRule"/>
</dbReference>
<dbReference type="Gene3D" id="3.30.460.10">
    <property type="entry name" value="Beta Polymerase, domain 2"/>
    <property type="match status" value="1"/>
</dbReference>
<reference evidence="3" key="1">
    <citation type="submission" date="2020-10" db="EMBL/GenBank/DDBJ databases">
        <authorList>
            <person name="Gilroy R."/>
        </authorList>
    </citation>
    <scope>NUCLEOTIDE SEQUENCE</scope>
    <source>
        <strain evidence="3">7293</strain>
    </source>
</reference>
<dbReference type="HAMAP" id="MF_01477">
    <property type="entry name" value="Iojap_RsfS"/>
    <property type="match status" value="1"/>
</dbReference>
<comment type="similarity">
    <text evidence="1 2">Belongs to the Iojap/RsfS family.</text>
</comment>
<evidence type="ECO:0000313" key="3">
    <source>
        <dbReference type="EMBL" id="MBO8435640.1"/>
    </source>
</evidence>
<organism evidence="3 4">
    <name type="scientific">Candidatus Ornithospirochaeta stercoripullorum</name>
    <dbReference type="NCBI Taxonomy" id="2840899"/>
    <lineage>
        <taxon>Bacteria</taxon>
        <taxon>Pseudomonadati</taxon>
        <taxon>Spirochaetota</taxon>
        <taxon>Spirochaetia</taxon>
        <taxon>Spirochaetales</taxon>
        <taxon>Spirochaetaceae</taxon>
        <taxon>Spirochaetaceae incertae sedis</taxon>
        <taxon>Candidatus Ornithospirochaeta</taxon>
    </lineage>
</organism>
<evidence type="ECO:0000256" key="1">
    <source>
        <dbReference type="ARBA" id="ARBA00010574"/>
    </source>
</evidence>
<evidence type="ECO:0000313" key="4">
    <source>
        <dbReference type="Proteomes" id="UP000823615"/>
    </source>
</evidence>
<sequence>MKETVKTSAENLKVFLEDHKCTDVALIDVSAECSWTECFIIATVSSVGHLRGVVHQIWDEINTLGLSVINRHKAPDTSGWELIDCGDIVIHLMSAELREFYNLEKLWKATENLV</sequence>
<dbReference type="AlphaFoldDB" id="A0A9D9E0K0"/>
<dbReference type="EMBL" id="JADIMT010000027">
    <property type="protein sequence ID" value="MBO8435640.1"/>
    <property type="molecule type" value="Genomic_DNA"/>
</dbReference>
<dbReference type="GO" id="GO:0042256">
    <property type="term" value="P:cytosolic ribosome assembly"/>
    <property type="evidence" value="ECO:0007669"/>
    <property type="project" value="UniProtKB-UniRule"/>
</dbReference>
<proteinExistence type="inferred from homology"/>
<comment type="function">
    <text evidence="2">Functions as a ribosomal silencing factor. Interacts with ribosomal protein uL14 (rplN), blocking formation of intersubunit bridge B8. Prevents association of the 30S and 50S ribosomal subunits and the formation of functional ribosomes, thus repressing translation.</text>
</comment>
<accession>A0A9D9E0K0</accession>
<dbReference type="GO" id="GO:0043023">
    <property type="term" value="F:ribosomal large subunit binding"/>
    <property type="evidence" value="ECO:0007669"/>
    <property type="project" value="TreeGrafter"/>
</dbReference>
<keyword evidence="2" id="KW-0963">Cytoplasm</keyword>
<comment type="caution">
    <text evidence="3">The sequence shown here is derived from an EMBL/GenBank/DDBJ whole genome shotgun (WGS) entry which is preliminary data.</text>
</comment>
<dbReference type="InterPro" id="IPR043519">
    <property type="entry name" value="NT_sf"/>
</dbReference>
<dbReference type="PANTHER" id="PTHR21043:SF0">
    <property type="entry name" value="MITOCHONDRIAL ASSEMBLY OF RIBOSOMAL LARGE SUBUNIT PROTEIN 1"/>
    <property type="match status" value="1"/>
</dbReference>
<dbReference type="GO" id="GO:0017148">
    <property type="term" value="P:negative regulation of translation"/>
    <property type="evidence" value="ECO:0007669"/>
    <property type="project" value="UniProtKB-UniRule"/>
</dbReference>
<dbReference type="InterPro" id="IPR004394">
    <property type="entry name" value="Iojap/RsfS/C7orf30"/>
</dbReference>
<comment type="subunit">
    <text evidence="2">Interacts with ribosomal protein uL14 (rplN).</text>
</comment>
<dbReference type="NCBIfam" id="TIGR00090">
    <property type="entry name" value="rsfS_iojap_ybeB"/>
    <property type="match status" value="1"/>
</dbReference>
<evidence type="ECO:0000256" key="2">
    <source>
        <dbReference type="HAMAP-Rule" id="MF_01477"/>
    </source>
</evidence>
<reference evidence="3" key="2">
    <citation type="journal article" date="2021" name="PeerJ">
        <title>Extensive microbial diversity within the chicken gut microbiome revealed by metagenomics and culture.</title>
        <authorList>
            <person name="Gilroy R."/>
            <person name="Ravi A."/>
            <person name="Getino M."/>
            <person name="Pursley I."/>
            <person name="Horton D.L."/>
            <person name="Alikhan N.F."/>
            <person name="Baker D."/>
            <person name="Gharbi K."/>
            <person name="Hall N."/>
            <person name="Watson M."/>
            <person name="Adriaenssens E.M."/>
            <person name="Foster-Nyarko E."/>
            <person name="Jarju S."/>
            <person name="Secka A."/>
            <person name="Antonio M."/>
            <person name="Oren A."/>
            <person name="Chaudhuri R.R."/>
            <person name="La Ragione R."/>
            <person name="Hildebrand F."/>
            <person name="Pallen M.J."/>
        </authorList>
    </citation>
    <scope>NUCLEOTIDE SEQUENCE</scope>
    <source>
        <strain evidence="3">7293</strain>
    </source>
</reference>
<gene>
    <name evidence="2 3" type="primary">rsfS</name>
    <name evidence="3" type="ORF">IAA97_01500</name>
</gene>
<dbReference type="Proteomes" id="UP000823615">
    <property type="component" value="Unassembled WGS sequence"/>
</dbReference>
<comment type="subcellular location">
    <subcellularLocation>
        <location evidence="2">Cytoplasm</location>
    </subcellularLocation>
</comment>
<dbReference type="SUPFAM" id="SSF81301">
    <property type="entry name" value="Nucleotidyltransferase"/>
    <property type="match status" value="1"/>
</dbReference>
<keyword evidence="2" id="KW-0810">Translation regulation</keyword>
<name>A0A9D9E0K0_9SPIO</name>
<dbReference type="GO" id="GO:0005737">
    <property type="term" value="C:cytoplasm"/>
    <property type="evidence" value="ECO:0007669"/>
    <property type="project" value="UniProtKB-SubCell"/>
</dbReference>
<dbReference type="Pfam" id="PF02410">
    <property type="entry name" value="RsfS"/>
    <property type="match status" value="1"/>
</dbReference>
<dbReference type="PANTHER" id="PTHR21043">
    <property type="entry name" value="IOJAP SUPERFAMILY ORTHOLOG"/>
    <property type="match status" value="1"/>
</dbReference>
<protein>
    <recommendedName>
        <fullName evidence="2">Ribosomal silencing factor RsfS</fullName>
    </recommendedName>
</protein>
<keyword evidence="2" id="KW-0678">Repressor</keyword>